<evidence type="ECO:0000256" key="3">
    <source>
        <dbReference type="ARBA" id="ARBA00008684"/>
    </source>
</evidence>
<evidence type="ECO:0000256" key="1">
    <source>
        <dbReference type="ARBA" id="ARBA00004370"/>
    </source>
</evidence>
<keyword evidence="13 17" id="KW-0472">Membrane</keyword>
<keyword evidence="10" id="KW-0418">Kinase</keyword>
<dbReference type="Gene3D" id="1.10.510.10">
    <property type="entry name" value="Transferase(Phosphotransferase) domain 1"/>
    <property type="match status" value="1"/>
</dbReference>
<dbReference type="InterPro" id="IPR008979">
    <property type="entry name" value="Galactose-bd-like_sf"/>
</dbReference>
<dbReference type="Gene3D" id="2.60.120.260">
    <property type="entry name" value="Galactose-binding domain-like"/>
    <property type="match status" value="1"/>
</dbReference>
<feature type="binding site" evidence="15">
    <location>
        <position position="843"/>
    </location>
    <ligand>
        <name>ATP</name>
        <dbReference type="ChEBI" id="CHEBI:30616"/>
    </ligand>
</feature>
<feature type="transmembrane region" description="Helical" evidence="17">
    <location>
        <begin position="624"/>
        <end position="649"/>
    </location>
</feature>
<keyword evidence="9 15" id="KW-0547">Nucleotide-binding</keyword>
<evidence type="ECO:0000256" key="12">
    <source>
        <dbReference type="ARBA" id="ARBA00022989"/>
    </source>
</evidence>
<dbReference type="InterPro" id="IPR001611">
    <property type="entry name" value="Leu-rich_rpt"/>
</dbReference>
<dbReference type="GO" id="GO:0005930">
    <property type="term" value="C:axoneme"/>
    <property type="evidence" value="ECO:0007669"/>
    <property type="project" value="UniProtKB-SubCell"/>
</dbReference>
<keyword evidence="18" id="KW-0732">Signal</keyword>
<comment type="subcellular location">
    <subcellularLocation>
        <location evidence="2">Cytoplasm</location>
        <location evidence="2">Cytoskeleton</location>
        <location evidence="2">Cilium axoneme</location>
    </subcellularLocation>
    <subcellularLocation>
        <location evidence="1">Membrane</location>
    </subcellularLocation>
</comment>
<keyword evidence="11 15" id="KW-0067">ATP-binding</keyword>
<dbReference type="InterPro" id="IPR046959">
    <property type="entry name" value="PRK1-6/SRF4-like"/>
</dbReference>
<accession>A0A1D2A072</accession>
<evidence type="ECO:0000256" key="9">
    <source>
        <dbReference type="ARBA" id="ARBA00022741"/>
    </source>
</evidence>
<dbReference type="FunFam" id="3.80.10.10:FF:000129">
    <property type="entry name" value="Leucine-rich repeat receptor-like kinase"/>
    <property type="match status" value="1"/>
</dbReference>
<feature type="domain" description="Protein kinase" evidence="19">
    <location>
        <begin position="816"/>
        <end position="1092"/>
    </location>
</feature>
<name>A0A1D2A072_AUXPR</name>
<dbReference type="InterPro" id="IPR008271">
    <property type="entry name" value="Ser/Thr_kinase_AS"/>
</dbReference>
<feature type="region of interest" description="Disordered" evidence="16">
    <location>
        <begin position="783"/>
        <end position="802"/>
    </location>
</feature>
<dbReference type="InterPro" id="IPR013210">
    <property type="entry name" value="LRR_N_plant-typ"/>
</dbReference>
<evidence type="ECO:0000256" key="15">
    <source>
        <dbReference type="PROSITE-ProRule" id="PRU10141"/>
    </source>
</evidence>
<dbReference type="SUPFAM" id="SSF49785">
    <property type="entry name" value="Galactose-binding domain-like"/>
    <property type="match status" value="2"/>
</dbReference>
<dbReference type="Pfam" id="PF07714">
    <property type="entry name" value="PK_Tyr_Ser-Thr"/>
    <property type="match status" value="1"/>
</dbReference>
<dbReference type="CDD" id="cd13999">
    <property type="entry name" value="STKc_MAP3K-like"/>
    <property type="match status" value="1"/>
</dbReference>
<evidence type="ECO:0000256" key="16">
    <source>
        <dbReference type="SAM" id="MobiDB-lite"/>
    </source>
</evidence>
<evidence type="ECO:0000259" key="19">
    <source>
        <dbReference type="PROSITE" id="PS50011"/>
    </source>
</evidence>
<dbReference type="GO" id="GO:0016020">
    <property type="term" value="C:membrane"/>
    <property type="evidence" value="ECO:0007669"/>
    <property type="project" value="UniProtKB-SubCell"/>
</dbReference>
<proteinExistence type="inferred from homology"/>
<dbReference type="Gene3D" id="3.80.10.10">
    <property type="entry name" value="Ribonuclease Inhibitor"/>
    <property type="match status" value="1"/>
</dbReference>
<evidence type="ECO:0000256" key="6">
    <source>
        <dbReference type="ARBA" id="ARBA00022679"/>
    </source>
</evidence>
<evidence type="ECO:0000256" key="11">
    <source>
        <dbReference type="ARBA" id="ARBA00022840"/>
    </source>
</evidence>
<feature type="non-terminal residue" evidence="20">
    <location>
        <position position="1183"/>
    </location>
</feature>
<keyword evidence="14" id="KW-0675">Receptor</keyword>
<evidence type="ECO:0000256" key="10">
    <source>
        <dbReference type="ARBA" id="ARBA00022777"/>
    </source>
</evidence>
<dbReference type="InterPro" id="IPR011009">
    <property type="entry name" value="Kinase-like_dom_sf"/>
</dbReference>
<feature type="compositionally biased region" description="Low complexity" evidence="16">
    <location>
        <begin position="1156"/>
        <end position="1176"/>
    </location>
</feature>
<dbReference type="Pfam" id="PF00560">
    <property type="entry name" value="LRR_1"/>
    <property type="match status" value="1"/>
</dbReference>
<feature type="signal peptide" evidence="18">
    <location>
        <begin position="1"/>
        <end position="28"/>
    </location>
</feature>
<dbReference type="InterPro" id="IPR001245">
    <property type="entry name" value="Ser-Thr/Tyr_kinase_cat_dom"/>
</dbReference>
<feature type="chain" id="PRO_5008901305" description="Protein kinase domain-containing protein" evidence="18">
    <location>
        <begin position="29"/>
        <end position="1183"/>
    </location>
</feature>
<dbReference type="GO" id="GO:0004674">
    <property type="term" value="F:protein serine/threonine kinase activity"/>
    <property type="evidence" value="ECO:0007669"/>
    <property type="project" value="UniProtKB-KW"/>
</dbReference>
<dbReference type="PANTHER" id="PTHR48007:SF4">
    <property type="entry name" value="LEUCINE-RICH REPEAT RECEPTOR-LIKE PROTEIN KINASE PXC1"/>
    <property type="match status" value="1"/>
</dbReference>
<dbReference type="AlphaFoldDB" id="A0A1D2A072"/>
<dbReference type="PROSITE" id="PS00107">
    <property type="entry name" value="PROTEIN_KINASE_ATP"/>
    <property type="match status" value="1"/>
</dbReference>
<dbReference type="InterPro" id="IPR000719">
    <property type="entry name" value="Prot_kinase_dom"/>
</dbReference>
<dbReference type="PROSITE" id="PS50011">
    <property type="entry name" value="PROTEIN_KINASE_DOM"/>
    <property type="match status" value="1"/>
</dbReference>
<evidence type="ECO:0000256" key="4">
    <source>
        <dbReference type="ARBA" id="ARBA00022527"/>
    </source>
</evidence>
<feature type="region of interest" description="Disordered" evidence="16">
    <location>
        <begin position="659"/>
        <end position="700"/>
    </location>
</feature>
<evidence type="ECO:0000256" key="17">
    <source>
        <dbReference type="SAM" id="Phobius"/>
    </source>
</evidence>
<evidence type="ECO:0000256" key="13">
    <source>
        <dbReference type="ARBA" id="ARBA00023136"/>
    </source>
</evidence>
<gene>
    <name evidence="20" type="ORF">g.2430</name>
</gene>
<feature type="compositionally biased region" description="Polar residues" evidence="16">
    <location>
        <begin position="1131"/>
        <end position="1140"/>
    </location>
</feature>
<evidence type="ECO:0000256" key="2">
    <source>
        <dbReference type="ARBA" id="ARBA00004430"/>
    </source>
</evidence>
<dbReference type="SMART" id="SM00220">
    <property type="entry name" value="S_TKc"/>
    <property type="match status" value="1"/>
</dbReference>
<keyword evidence="6" id="KW-0808">Transferase</keyword>
<feature type="compositionally biased region" description="Low complexity" evidence="16">
    <location>
        <begin position="783"/>
        <end position="795"/>
    </location>
</feature>
<comment type="similarity">
    <text evidence="3">Belongs to the protein kinase superfamily. Ser/Thr protein kinase family.</text>
</comment>
<evidence type="ECO:0000256" key="8">
    <source>
        <dbReference type="ARBA" id="ARBA00022737"/>
    </source>
</evidence>
<evidence type="ECO:0000256" key="14">
    <source>
        <dbReference type="ARBA" id="ARBA00023170"/>
    </source>
</evidence>
<dbReference type="GO" id="GO:0005524">
    <property type="term" value="F:ATP binding"/>
    <property type="evidence" value="ECO:0007669"/>
    <property type="project" value="UniProtKB-UniRule"/>
</dbReference>
<dbReference type="SUPFAM" id="SSF56112">
    <property type="entry name" value="Protein kinase-like (PK-like)"/>
    <property type="match status" value="1"/>
</dbReference>
<dbReference type="SUPFAM" id="SSF52058">
    <property type="entry name" value="L domain-like"/>
    <property type="match status" value="1"/>
</dbReference>
<keyword evidence="7 17" id="KW-0812">Transmembrane</keyword>
<dbReference type="Pfam" id="PF08263">
    <property type="entry name" value="LRRNT_2"/>
    <property type="match status" value="1"/>
</dbReference>
<dbReference type="InterPro" id="IPR017441">
    <property type="entry name" value="Protein_kinase_ATP_BS"/>
</dbReference>
<keyword evidence="8" id="KW-0677">Repeat</keyword>
<feature type="compositionally biased region" description="Low complexity" evidence="16">
    <location>
        <begin position="659"/>
        <end position="675"/>
    </location>
</feature>
<evidence type="ECO:0000313" key="20">
    <source>
        <dbReference type="EMBL" id="JAT72582.1"/>
    </source>
</evidence>
<feature type="region of interest" description="Disordered" evidence="16">
    <location>
        <begin position="30"/>
        <end position="50"/>
    </location>
</feature>
<dbReference type="InterPro" id="IPR032675">
    <property type="entry name" value="LRR_dom_sf"/>
</dbReference>
<evidence type="ECO:0000256" key="5">
    <source>
        <dbReference type="ARBA" id="ARBA00022614"/>
    </source>
</evidence>
<keyword evidence="5" id="KW-0433">Leucine-rich repeat</keyword>
<feature type="region of interest" description="Disordered" evidence="16">
    <location>
        <begin position="1106"/>
        <end position="1183"/>
    </location>
</feature>
<protein>
    <recommendedName>
        <fullName evidence="19">Protein kinase domain-containing protein</fullName>
    </recommendedName>
</protein>
<keyword evidence="12 17" id="KW-1133">Transmembrane helix</keyword>
<reference evidence="20" key="1">
    <citation type="submission" date="2015-08" db="EMBL/GenBank/DDBJ databases">
        <authorList>
            <person name="Babu N.S."/>
            <person name="Beckwith C.J."/>
            <person name="Beseler K.G."/>
            <person name="Brison A."/>
            <person name="Carone J.V."/>
            <person name="Caskin T.P."/>
            <person name="Diamond M."/>
            <person name="Durham M.E."/>
            <person name="Foxe J.M."/>
            <person name="Go M."/>
            <person name="Henderson B.A."/>
            <person name="Jones I.B."/>
            <person name="McGettigan J.A."/>
            <person name="Micheletti S.J."/>
            <person name="Nasrallah M.E."/>
            <person name="Ortiz D."/>
            <person name="Piller C.R."/>
            <person name="Privatt S.R."/>
            <person name="Schneider S.L."/>
            <person name="Sharp S."/>
            <person name="Smith T.C."/>
            <person name="Stanton J.D."/>
            <person name="Ullery H.E."/>
            <person name="Wilson R.J."/>
            <person name="Serrano M.G."/>
            <person name="Buck G."/>
            <person name="Lee V."/>
            <person name="Wang Y."/>
            <person name="Carvalho R."/>
            <person name="Voegtly L."/>
            <person name="Shi R."/>
            <person name="Duckworth R."/>
            <person name="Johnson A."/>
            <person name="Loviza R."/>
            <person name="Walstead R."/>
            <person name="Shah Z."/>
            <person name="Kiflezghi M."/>
            <person name="Wade K."/>
            <person name="Ball S.L."/>
            <person name="Bradley K.W."/>
            <person name="Asai D.J."/>
            <person name="Bowman C.A."/>
            <person name="Russell D.A."/>
            <person name="Pope W.H."/>
            <person name="Jacobs-Sera D."/>
            <person name="Hendrix R.W."/>
            <person name="Hatfull G.F."/>
        </authorList>
    </citation>
    <scope>NUCLEOTIDE SEQUENCE</scope>
</reference>
<dbReference type="PANTHER" id="PTHR48007">
    <property type="entry name" value="LEUCINE-RICH REPEAT RECEPTOR-LIKE PROTEIN KINASE PXC1"/>
    <property type="match status" value="1"/>
</dbReference>
<organism evidence="20">
    <name type="scientific">Auxenochlorella protothecoides</name>
    <name type="common">Green microalga</name>
    <name type="synonym">Chlorella protothecoides</name>
    <dbReference type="NCBI Taxonomy" id="3075"/>
    <lineage>
        <taxon>Eukaryota</taxon>
        <taxon>Viridiplantae</taxon>
        <taxon>Chlorophyta</taxon>
        <taxon>core chlorophytes</taxon>
        <taxon>Trebouxiophyceae</taxon>
        <taxon>Chlorellales</taxon>
        <taxon>Chlorellaceae</taxon>
        <taxon>Auxenochlorella</taxon>
    </lineage>
</organism>
<dbReference type="PROSITE" id="PS00108">
    <property type="entry name" value="PROTEIN_KINASE_ST"/>
    <property type="match status" value="1"/>
</dbReference>
<evidence type="ECO:0000256" key="7">
    <source>
        <dbReference type="ARBA" id="ARBA00022692"/>
    </source>
</evidence>
<dbReference type="EMBL" id="GDKF01006040">
    <property type="protein sequence ID" value="JAT72582.1"/>
    <property type="molecule type" value="Transcribed_RNA"/>
</dbReference>
<keyword evidence="4" id="KW-0723">Serine/threonine-protein kinase</keyword>
<evidence type="ECO:0000256" key="18">
    <source>
        <dbReference type="SAM" id="SignalP"/>
    </source>
</evidence>
<sequence>MARRCGWHAPFVLPLALYMMAMLRGGAGDATPLTEASEPPPSPSVDGSTSLTEGAALMAQRSLFKQSSTLLNTWDYPGSEPCPNNEIEISSGWRGVTCSNGVVVAIHLEDLGLGGQLSPALSALGSLLTMNLKNNGLTGSLPEAWAFPDLLSLNLADNALTGSLPASWAEPGAFESLSFMQLQNNNLSGTIPSEFWSGSAFNTDTGSSLYVRPGNELLCGGVTTILAGNTTLLQLMALDLFTPGAVTTITNTLGPCLRTCTAADTGAAEITTNVFDLAQEYNVSLADVIALNPRLENLPGVSVTLPCYQTQYRGNTLIGGSDAAYSQFAGGNQVLAVYPDGPALAGAVTMHTPGSGYTPHSTPGYAGSTSWLTDELVEPVYWFVDLTTPLSVSVLVGMAGGPTTDLVVYMGSDTSNITANAQVGSSLTLDLPGAVGALAFTDGVPQTGRYVVLVAGPDGTSPFNISALEVYPKLANAAVNKPLTLSDGRVLEGGTDGSLATCLTIQPSASGTAWVTADLGYVAAVTAVAAAVKNTASAAQATVFVTNSTTGDFFSLPANQSCGNGGLPLDQGAYSALPCYIHGRYVSIAVPNQGALQLCELEVYLGADLEWPAPTPDAGGSLNLAAIIAPTVVGGLVLALVLAWCAAVWRSTRRRRHASAAARRAGAGADADAATKPGSASPSTPPRAGGLSADPESGSEDTGFLVSLAASIGLRSLGAGTGRRGSASSAVFRSALASAPSLVSRPTASLRLAGSLGNGVSPFASAAAAAAGAGAPRSAAAGAGAAPRALGPGSAHGSTDLTRLPPVLNSVNMAEVELVRLIGEGSFGQVWLAKYCETTVALKMLTNKMPSLSASLQQSFMLDQLQKEASIMARLRHPNCCQYLGLCLDPPSLLMEYCSQRSVDTILSAGRTDTKVAKSLSWPRLLSMAFDAAKGMLYLHTRQPAIIHRDLKSANLLVDSQWHVKIADFNLSRAMEREVMMSTICITNPRWLSPEILKGGQATLQSDVWAFGTVMWELMTWQLPFENMNPYQIINLVQSSGASLAVPEPSAMPAGSFRGYEPYVALMTRCWEIEPAARPEMAEVAARLRDILRAELLAARSRRLRSGQLPGGGVPEPQQRYARVRSAAPSPFSQGPSSAEGSLVSEGGLSPGIGFTSGTASGTPPGTASTTLSGSLEVGRGPA</sequence>